<evidence type="ECO:0000313" key="4">
    <source>
        <dbReference type="EMBL" id="KAJ4449969.1"/>
    </source>
</evidence>
<dbReference type="EMBL" id="JAJSOF020000003">
    <property type="protein sequence ID" value="KAJ4449969.1"/>
    <property type="molecule type" value="Genomic_DNA"/>
</dbReference>
<evidence type="ECO:0000313" key="5">
    <source>
        <dbReference type="Proteomes" id="UP001148838"/>
    </source>
</evidence>
<comment type="similarity">
    <text evidence="1">Belongs to the VPS13 family.</text>
</comment>
<dbReference type="Proteomes" id="UP001148838">
    <property type="component" value="Unassembled WGS sequence"/>
</dbReference>
<comment type="caution">
    <text evidence="4">The sequence shown here is derived from an EMBL/GenBank/DDBJ whole genome shotgun (WGS) entry which is preliminary data.</text>
</comment>
<gene>
    <name evidence="4" type="ORF">ANN_01376</name>
</gene>
<protein>
    <recommendedName>
        <fullName evidence="3">Chorein N-terminal domain-containing protein</fullName>
    </recommendedName>
</protein>
<keyword evidence="2" id="KW-0813">Transport</keyword>
<evidence type="ECO:0000256" key="2">
    <source>
        <dbReference type="ARBA" id="ARBA00022448"/>
    </source>
</evidence>
<dbReference type="InterPro" id="IPR026847">
    <property type="entry name" value="VPS13"/>
</dbReference>
<dbReference type="InterPro" id="IPR026854">
    <property type="entry name" value="VPS13_N"/>
</dbReference>
<sequence length="196" mass="22304">YEFAGKLVLKIPWKNLYSAPVEATIEGLFLLVVPNQEVKYDPIKEEKWSQEAKQAELTKIEEAKKREKEKDKPKPDDTFVEKLATQIIKNVQVKISNIHVRFEDKVTKPEQPFSLGITLHNLSVHTTDENWKACVVQDAATMIYKVVVGVAMSATVVCHRRCWCPRRLSLPSAASSVIYGKYLEDGTSMSIINYVH</sequence>
<evidence type="ECO:0000256" key="1">
    <source>
        <dbReference type="ARBA" id="ARBA00006545"/>
    </source>
</evidence>
<reference evidence="4 5" key="1">
    <citation type="journal article" date="2022" name="Allergy">
        <title>Genome assembly and annotation of Periplaneta americana reveal a comprehensive cockroach allergen profile.</title>
        <authorList>
            <person name="Wang L."/>
            <person name="Xiong Q."/>
            <person name="Saelim N."/>
            <person name="Wang L."/>
            <person name="Nong W."/>
            <person name="Wan A.T."/>
            <person name="Shi M."/>
            <person name="Liu X."/>
            <person name="Cao Q."/>
            <person name="Hui J.H.L."/>
            <person name="Sookrung N."/>
            <person name="Leung T.F."/>
            <person name="Tungtrongchitr A."/>
            <person name="Tsui S.K.W."/>
        </authorList>
    </citation>
    <scope>NUCLEOTIDE SEQUENCE [LARGE SCALE GENOMIC DNA]</scope>
    <source>
        <strain evidence="4">PWHHKU_190912</strain>
    </source>
</reference>
<feature type="domain" description="Chorein N-terminal" evidence="3">
    <location>
        <begin position="5"/>
        <end position="147"/>
    </location>
</feature>
<feature type="non-terminal residue" evidence="4">
    <location>
        <position position="1"/>
    </location>
</feature>
<accession>A0ABQ8TTH5</accession>
<dbReference type="Pfam" id="PF12624">
    <property type="entry name" value="VPS13_N"/>
    <property type="match status" value="1"/>
</dbReference>
<dbReference type="PANTHER" id="PTHR16166">
    <property type="entry name" value="VACUOLAR PROTEIN SORTING-ASSOCIATED PROTEIN VPS13"/>
    <property type="match status" value="1"/>
</dbReference>
<keyword evidence="5" id="KW-1185">Reference proteome</keyword>
<evidence type="ECO:0000259" key="3">
    <source>
        <dbReference type="Pfam" id="PF12624"/>
    </source>
</evidence>
<name>A0ABQ8TTH5_PERAM</name>
<dbReference type="PANTHER" id="PTHR16166:SF93">
    <property type="entry name" value="INTERMEMBRANE LIPID TRANSFER PROTEIN VPS13"/>
    <property type="match status" value="1"/>
</dbReference>
<organism evidence="4 5">
    <name type="scientific">Periplaneta americana</name>
    <name type="common">American cockroach</name>
    <name type="synonym">Blatta americana</name>
    <dbReference type="NCBI Taxonomy" id="6978"/>
    <lineage>
        <taxon>Eukaryota</taxon>
        <taxon>Metazoa</taxon>
        <taxon>Ecdysozoa</taxon>
        <taxon>Arthropoda</taxon>
        <taxon>Hexapoda</taxon>
        <taxon>Insecta</taxon>
        <taxon>Pterygota</taxon>
        <taxon>Neoptera</taxon>
        <taxon>Polyneoptera</taxon>
        <taxon>Dictyoptera</taxon>
        <taxon>Blattodea</taxon>
        <taxon>Blattoidea</taxon>
        <taxon>Blattidae</taxon>
        <taxon>Blattinae</taxon>
        <taxon>Periplaneta</taxon>
    </lineage>
</organism>
<proteinExistence type="inferred from homology"/>